<feature type="chain" id="PRO_5041939937" evidence="5">
    <location>
        <begin position="29"/>
        <end position="1031"/>
    </location>
</feature>
<feature type="domain" description="VWFC" evidence="6">
    <location>
        <begin position="600"/>
        <end position="657"/>
    </location>
</feature>
<dbReference type="InterPro" id="IPR045813">
    <property type="entry name" value="CRIM1_C"/>
</dbReference>
<dbReference type="InterPro" id="IPR001007">
    <property type="entry name" value="VWF_dom"/>
</dbReference>
<evidence type="ECO:0000259" key="7">
    <source>
        <dbReference type="PROSITE" id="PS51252"/>
    </source>
</evidence>
<dbReference type="InterPro" id="IPR009030">
    <property type="entry name" value="Growth_fac_rcpt_cys_sf"/>
</dbReference>
<dbReference type="GO" id="GO:0005886">
    <property type="term" value="C:plasma membrane"/>
    <property type="evidence" value="ECO:0007669"/>
    <property type="project" value="TreeGrafter"/>
</dbReference>
<dbReference type="Proteomes" id="UP001230051">
    <property type="component" value="Unassembled WGS sequence"/>
</dbReference>
<feature type="domain" description="Antistasin-like" evidence="7">
    <location>
        <begin position="463"/>
        <end position="492"/>
    </location>
</feature>
<feature type="domain" description="VWFC" evidence="6">
    <location>
        <begin position="745"/>
        <end position="803"/>
    </location>
</feature>
<dbReference type="SUPFAM" id="SSF57262">
    <property type="entry name" value="Leech antihemostatic proteins"/>
    <property type="match status" value="3"/>
</dbReference>
<evidence type="ECO:0000256" key="3">
    <source>
        <dbReference type="ARBA" id="ARBA00023157"/>
    </source>
</evidence>
<dbReference type="InterPro" id="IPR052624">
    <property type="entry name" value="CRIM1"/>
</dbReference>
<dbReference type="Gene3D" id="2.10.22.10">
    <property type="entry name" value="Antistasin, domain 1"/>
    <property type="match status" value="4"/>
</dbReference>
<feature type="domain" description="VWFC" evidence="6">
    <location>
        <begin position="328"/>
        <end position="385"/>
    </location>
</feature>
<feature type="transmembrane region" description="Helical" evidence="4">
    <location>
        <begin position="935"/>
        <end position="956"/>
    </location>
</feature>
<dbReference type="InterPro" id="IPR004094">
    <property type="entry name" value="Antistasin-like"/>
</dbReference>
<dbReference type="PANTHER" id="PTHR46439:SF1">
    <property type="entry name" value="CYSTEINE-RICH MOTOR NEURON 1 PROTEIN"/>
    <property type="match status" value="1"/>
</dbReference>
<keyword evidence="3" id="KW-1015">Disulfide bond</keyword>
<dbReference type="PROSITE" id="PS51323">
    <property type="entry name" value="IGFBP_N_2"/>
    <property type="match status" value="1"/>
</dbReference>
<sequence>MASSMIYLTAKCMLIAQLLILMAKSSRALVCLPCDESKCEEPKNCPGSVVLGICGCCSVCAKQKNESCGGVYGLYGTCDRGLRCVIRPPLNGDSITEYEVGVCEDENWDDDQLLGFEPCNENLITGCNIINGKCECDSIRTCNNPFEFPSQEACLSALKRIEDEKPDCSTARCEVQFSPRCPEDSILIEGYAPPGECCPLPSRCVCNPAGCLRKVCQPGYLNILISKASGKPGECCDLYECKPVFSVDCSTVECPPVQQVVCPADSYETQVRLTADGCCTLPTRCECLPGMCGFPQCASGTVPRIVFLGDSSPGKCCDVFECVNETKPACIFHGVEYFDGDMFRMDPCRFCRCQGGVSICFSAQCGVLHCDRYYVPEGECCPVCEDSIYPVLNFAGCYVNGQILAHGDHWREDDCTFCQCISGDARCVAAACGHSCLNPVEVPGECCPVCEEPTYITIGPPTCELLENCTLMERDCIYGFRLDINGCRTCQCKTREELCSGLISGCALDCPFGFQTDAHGCEICQCRPRPKKCKHVVCDKDCPFGYMKNKHGCDICRCKKCPEVPCDKDCPIGFEQDNIGCLICKCREMSTSVGPPVKTGSCLSMDGRRHESGESWHDGCRECYCHNGREMCALISCPVPACDNPTIWPGQCCPSCPDDSSSRTPELRDSSICHAPGGEYFVDGETWNIDSCTQCTCHSGRVLCETEVCPPLLCQNPIRTQDSCCPQCPDEPFLPLSPSNKSMPGYCKNEEGDIFLAAESWKPSVCTSCVCQEGAISCFSESCPPVACARPVLRKGQCCPYCLEDTVPKKAVCHFNGKTYADEERWDIDSCTHCYCLQGQTLCSTVSCPALPCVEPVNVEGSCCPMCSEMYVPEPTNIPIEKTDRRGEVEFHEPFWPTGSENEILPQFRGEMGNLKMEYTEGKVPMPREDPTFHYVAWVTLPIMMALIAIVTLLLINQKKQWIPVPCYRAPTKPTCLNNQLVYVDCKKGTMVQVDSPQRMLRLADPDSRYSGSYSMQKQNNLQADNFYQTV</sequence>
<accession>A0AAD8GA56</accession>
<dbReference type="Gene3D" id="4.10.40.20">
    <property type="match status" value="1"/>
</dbReference>
<evidence type="ECO:0000256" key="4">
    <source>
        <dbReference type="SAM" id="Phobius"/>
    </source>
</evidence>
<evidence type="ECO:0000259" key="6">
    <source>
        <dbReference type="PROSITE" id="PS50184"/>
    </source>
</evidence>
<keyword evidence="4" id="KW-0472">Membrane</keyword>
<feature type="domain" description="Antistasin-like" evidence="7">
    <location>
        <begin position="499"/>
        <end position="526"/>
    </location>
</feature>
<dbReference type="Pfam" id="PF02822">
    <property type="entry name" value="Antistasin"/>
    <property type="match status" value="4"/>
</dbReference>
<dbReference type="EMBL" id="JAGXEW010000006">
    <property type="protein sequence ID" value="KAK1170583.1"/>
    <property type="molecule type" value="Genomic_DNA"/>
</dbReference>
<proteinExistence type="predicted"/>
<dbReference type="Pfam" id="PF23334">
    <property type="entry name" value="VWC2L_2nd"/>
    <property type="match status" value="4"/>
</dbReference>
<dbReference type="Pfam" id="PF00093">
    <property type="entry name" value="VWC"/>
    <property type="match status" value="2"/>
</dbReference>
<keyword evidence="4" id="KW-0812">Transmembrane</keyword>
<reference evidence="9" key="1">
    <citation type="submission" date="2022-02" db="EMBL/GenBank/DDBJ databases">
        <title>Atlantic sturgeon de novo genome assembly.</title>
        <authorList>
            <person name="Stock M."/>
            <person name="Klopp C."/>
            <person name="Guiguen Y."/>
            <person name="Cabau C."/>
            <person name="Parinello H."/>
            <person name="Santidrian Yebra-Pimentel E."/>
            <person name="Kuhl H."/>
            <person name="Dirks R.P."/>
            <person name="Guessner J."/>
            <person name="Wuertz S."/>
            <person name="Du K."/>
            <person name="Schartl M."/>
        </authorList>
    </citation>
    <scope>NUCLEOTIDE SEQUENCE</scope>
    <source>
        <strain evidence="9">STURGEONOMICS-FGT-2020</strain>
        <tissue evidence="9">Whole blood</tissue>
    </source>
</reference>
<evidence type="ECO:0000256" key="1">
    <source>
        <dbReference type="ARBA" id="ARBA00022729"/>
    </source>
</evidence>
<feature type="domain" description="Antistasin-like" evidence="7">
    <location>
        <begin position="533"/>
        <end position="558"/>
    </location>
</feature>
<dbReference type="SMART" id="SM00215">
    <property type="entry name" value="VWC_out"/>
    <property type="match status" value="5"/>
</dbReference>
<name>A0AAD8GA56_ACIOX</name>
<dbReference type="SMART" id="SM00121">
    <property type="entry name" value="IB"/>
    <property type="match status" value="1"/>
</dbReference>
<evidence type="ECO:0000313" key="10">
    <source>
        <dbReference type="Proteomes" id="UP001230051"/>
    </source>
</evidence>
<dbReference type="PROSITE" id="PS01208">
    <property type="entry name" value="VWFC_1"/>
    <property type="match status" value="3"/>
</dbReference>
<dbReference type="SUPFAM" id="SSF57184">
    <property type="entry name" value="Growth factor receptor domain"/>
    <property type="match status" value="1"/>
</dbReference>
<evidence type="ECO:0000256" key="5">
    <source>
        <dbReference type="SAM" id="SignalP"/>
    </source>
</evidence>
<dbReference type="Pfam" id="PF00219">
    <property type="entry name" value="IGFBP"/>
    <property type="match status" value="1"/>
</dbReference>
<dbReference type="FunFam" id="4.10.40.20:FF:000003">
    <property type="entry name" value="cysteine-rich motor neuron 1 protein isoform X1"/>
    <property type="match status" value="1"/>
</dbReference>
<dbReference type="Gene3D" id="6.20.200.20">
    <property type="match status" value="6"/>
</dbReference>
<feature type="domain" description="VWFC" evidence="6">
    <location>
        <begin position="395"/>
        <end position="451"/>
    </location>
</feature>
<dbReference type="SMART" id="SM00214">
    <property type="entry name" value="VWC"/>
    <property type="match status" value="6"/>
</dbReference>
<dbReference type="PANTHER" id="PTHR46439">
    <property type="entry name" value="CYSTEINE-RICH MOTOR NEURON 1 PROTEIN"/>
    <property type="match status" value="1"/>
</dbReference>
<dbReference type="GO" id="GO:0004867">
    <property type="term" value="F:serine-type endopeptidase inhibitor activity"/>
    <property type="evidence" value="ECO:0007669"/>
    <property type="project" value="InterPro"/>
</dbReference>
<feature type="domain" description="IGFBP N-terminal" evidence="8">
    <location>
        <begin position="27"/>
        <end position="106"/>
    </location>
</feature>
<evidence type="ECO:0000259" key="8">
    <source>
        <dbReference type="PROSITE" id="PS51323"/>
    </source>
</evidence>
<feature type="domain" description="VWFC" evidence="6">
    <location>
        <begin position="811"/>
        <end position="868"/>
    </location>
</feature>
<dbReference type="Pfam" id="PF19442">
    <property type="entry name" value="CRIM1_C"/>
    <property type="match status" value="1"/>
</dbReference>
<evidence type="ECO:0000256" key="2">
    <source>
        <dbReference type="ARBA" id="ARBA00022737"/>
    </source>
</evidence>
<feature type="domain" description="VWFC" evidence="6">
    <location>
        <begin position="671"/>
        <end position="729"/>
    </location>
</feature>
<evidence type="ECO:0000313" key="9">
    <source>
        <dbReference type="EMBL" id="KAK1170583.1"/>
    </source>
</evidence>
<gene>
    <name evidence="9" type="primary">CRIM1</name>
    <name evidence="9" type="ORF">AOXY_G7478</name>
</gene>
<keyword evidence="1 5" id="KW-0732">Signal</keyword>
<keyword evidence="2" id="KW-0677">Repeat</keyword>
<dbReference type="PROSITE" id="PS50184">
    <property type="entry name" value="VWFC_2"/>
    <property type="match status" value="6"/>
</dbReference>
<organism evidence="9 10">
    <name type="scientific">Acipenser oxyrinchus oxyrinchus</name>
    <dbReference type="NCBI Taxonomy" id="40147"/>
    <lineage>
        <taxon>Eukaryota</taxon>
        <taxon>Metazoa</taxon>
        <taxon>Chordata</taxon>
        <taxon>Craniata</taxon>
        <taxon>Vertebrata</taxon>
        <taxon>Euteleostomi</taxon>
        <taxon>Actinopterygii</taxon>
        <taxon>Chondrostei</taxon>
        <taxon>Acipenseriformes</taxon>
        <taxon>Acipenseridae</taxon>
        <taxon>Acipenser</taxon>
    </lineage>
</organism>
<dbReference type="InterPro" id="IPR011061">
    <property type="entry name" value="Hirudin/antistatin"/>
</dbReference>
<feature type="domain" description="Antistasin-like" evidence="7">
    <location>
        <begin position="561"/>
        <end position="586"/>
    </location>
</feature>
<keyword evidence="4" id="KW-1133">Transmembrane helix</keyword>
<feature type="signal peptide" evidence="5">
    <location>
        <begin position="1"/>
        <end position="28"/>
    </location>
</feature>
<dbReference type="InterPro" id="IPR000867">
    <property type="entry name" value="IGFBP-like"/>
</dbReference>
<comment type="caution">
    <text evidence="9">The sequence shown here is derived from an EMBL/GenBank/DDBJ whole genome shotgun (WGS) entry which is preliminary data.</text>
</comment>
<dbReference type="GO" id="GO:0005576">
    <property type="term" value="C:extracellular region"/>
    <property type="evidence" value="ECO:0007669"/>
    <property type="project" value="InterPro"/>
</dbReference>
<dbReference type="AlphaFoldDB" id="A0AAD8GA56"/>
<protein>
    <submittedName>
        <fullName evidence="9">Cysteine-rich motor neuron 1 protein</fullName>
    </submittedName>
</protein>
<dbReference type="SUPFAM" id="SSF57603">
    <property type="entry name" value="FnI-like domain"/>
    <property type="match status" value="6"/>
</dbReference>
<dbReference type="PROSITE" id="PS51252">
    <property type="entry name" value="ANTISTASIN"/>
    <property type="match status" value="4"/>
</dbReference>
<keyword evidence="10" id="KW-1185">Reference proteome</keyword>